<dbReference type="SUPFAM" id="SSF69318">
    <property type="entry name" value="Integrin alpha N-terminal domain"/>
    <property type="match status" value="1"/>
</dbReference>
<evidence type="ECO:0000313" key="2">
    <source>
        <dbReference type="Proteomes" id="UP001055658"/>
    </source>
</evidence>
<dbReference type="InterPro" id="IPR012334">
    <property type="entry name" value="Pectin_lyas_fold"/>
</dbReference>
<dbReference type="InterPro" id="IPR006626">
    <property type="entry name" value="PbH1"/>
</dbReference>
<proteinExistence type="predicted"/>
<evidence type="ECO:0000313" key="1">
    <source>
        <dbReference type="EMBL" id="USD22948.1"/>
    </source>
</evidence>
<keyword evidence="2" id="KW-1185">Reference proteome</keyword>
<accession>A0ABY4VFA0</accession>
<sequence>MKTFFLFQVAVFWVFVSFPLIGFSKIIYMATDGDDENSGLSLSDPVKTLSRVHYLVDFSDGDTTVFIRGGVYYGETISWTKTSREFKLKLTAYGDEKPVFEGEGNAVFFRLEVGVGECTNVEISRLTISHYASYAILLNGGRDNRSTTWNGCNHIHDNYFIEIGTLFDVSNCPGDCKGYGVVDFVNSDNNSIYNNVFYRAENISSQESLLHAVYLAHDSVGNKIYDNYFYLVSGDPIRVRDRSSDNRIYDNYADRVGQRAFLSSWHNSVNGEQSSYDNVVENNIVTFPYKTSENINLTANLGGSGDESTFVDEGQKYFHGAQIDSEEVVATAAGDFDGDGVDELLVAFNYGTFSKVVRTIGGQGRYLKDVLYISPYLNVTDFAVGNFSERGKDEVITVFELDGSGHTIVFRGDGDSSLLNYGLIYSSGRVKVSAMTSGDFDGDGVSEVVTALKMNSDETKVFRGDGVRSILNLGSLYSINNWDITAMTSGDFSGVGRDQVITAYKSSFGTRIYRGEGTSSVVNYGYFYSSSQWTVSDMEANRYNNSVVPSLVTAFRHESSGDVKIYNADGINSATTHSFYDSTIWDISALTSGVFDDNGVVSLVTSFTTLHLTHTQIWAGNGTTSALNNGIYHRLDLR</sequence>
<dbReference type="RefSeq" id="WP_252085301.1">
    <property type="nucleotide sequence ID" value="NZ_CP092418.1"/>
</dbReference>
<name>A0ABY4VFA0_9GAMM</name>
<gene>
    <name evidence="1" type="ORF">MJO52_07375</name>
</gene>
<protein>
    <recommendedName>
        <fullName evidence="3">Right handed beta helix domain-containing protein</fullName>
    </recommendedName>
</protein>
<dbReference type="Gene3D" id="2.160.20.10">
    <property type="entry name" value="Single-stranded right-handed beta-helix, Pectin lyase-like"/>
    <property type="match status" value="1"/>
</dbReference>
<dbReference type="Proteomes" id="UP001055658">
    <property type="component" value="Chromosome"/>
</dbReference>
<dbReference type="SUPFAM" id="SSF51126">
    <property type="entry name" value="Pectin lyase-like"/>
    <property type="match status" value="1"/>
</dbReference>
<dbReference type="InterPro" id="IPR011050">
    <property type="entry name" value="Pectin_lyase_fold/virulence"/>
</dbReference>
<organism evidence="1 2">
    <name type="scientific">Microbulbifer variabilis</name>
    <dbReference type="NCBI Taxonomy" id="266805"/>
    <lineage>
        <taxon>Bacteria</taxon>
        <taxon>Pseudomonadati</taxon>
        <taxon>Pseudomonadota</taxon>
        <taxon>Gammaproteobacteria</taxon>
        <taxon>Cellvibrionales</taxon>
        <taxon>Microbulbiferaceae</taxon>
        <taxon>Microbulbifer</taxon>
    </lineage>
</organism>
<dbReference type="InterPro" id="IPR028994">
    <property type="entry name" value="Integrin_alpha_N"/>
</dbReference>
<dbReference type="SMART" id="SM00710">
    <property type="entry name" value="PbH1"/>
    <property type="match status" value="4"/>
</dbReference>
<evidence type="ECO:0008006" key="3">
    <source>
        <dbReference type="Google" id="ProtNLM"/>
    </source>
</evidence>
<reference evidence="1" key="1">
    <citation type="submission" date="2022-02" db="EMBL/GenBank/DDBJ databases">
        <title>Coral-associated bacteria.</title>
        <authorList>
            <person name="Tang K."/>
            <person name="Wang X."/>
        </authorList>
    </citation>
    <scope>NUCLEOTIDE SEQUENCE</scope>
    <source>
        <strain evidence="1">SCSIO 43006</strain>
    </source>
</reference>
<dbReference type="EMBL" id="CP092418">
    <property type="protein sequence ID" value="USD22948.1"/>
    <property type="molecule type" value="Genomic_DNA"/>
</dbReference>